<keyword evidence="3 5" id="KW-0131">Cell cycle</keyword>
<name>A0A268P4E7_SHOCL</name>
<dbReference type="PANTHER" id="PTHR33969">
    <property type="entry name" value="SEGREGATION AND CONDENSATION PROTEIN A"/>
    <property type="match status" value="1"/>
</dbReference>
<dbReference type="EMBL" id="NPCC01000004">
    <property type="protein sequence ID" value="PAE90626.1"/>
    <property type="molecule type" value="Genomic_DNA"/>
</dbReference>
<reference evidence="6 7" key="1">
    <citation type="submission" date="2017-07" db="EMBL/GenBank/DDBJ databases">
        <title>Isolation and whole genome analysis of endospore-forming bacteria from heroin.</title>
        <authorList>
            <person name="Kalinowski J."/>
            <person name="Ahrens B."/>
            <person name="Al-Dilaimi A."/>
            <person name="Winkler A."/>
            <person name="Wibberg D."/>
            <person name="Schleenbecker U."/>
            <person name="Ruckert C."/>
            <person name="Wolfel R."/>
            <person name="Grass G."/>
        </authorList>
    </citation>
    <scope>NUCLEOTIDE SEQUENCE [LARGE SCALE GENOMIC DNA]</scope>
    <source>
        <strain evidence="6 7">7539</strain>
    </source>
</reference>
<evidence type="ECO:0000256" key="4">
    <source>
        <dbReference type="ARBA" id="ARBA00044777"/>
    </source>
</evidence>
<organism evidence="6 7">
    <name type="scientific">Shouchella clausii</name>
    <name type="common">Alkalihalobacillus clausii</name>
    <dbReference type="NCBI Taxonomy" id="79880"/>
    <lineage>
        <taxon>Bacteria</taxon>
        <taxon>Bacillati</taxon>
        <taxon>Bacillota</taxon>
        <taxon>Bacilli</taxon>
        <taxon>Bacillales</taxon>
        <taxon>Bacillaceae</taxon>
        <taxon>Shouchella</taxon>
    </lineage>
</organism>
<comment type="subunit">
    <text evidence="5">Component of a cohesin-like complex composed of ScpA, ScpB and the Smc homodimer, in which ScpA and ScpB bind to the head domain of Smc. The presence of the three proteins is required for the association of the complex with DNA.</text>
</comment>
<dbReference type="GO" id="GO:0007059">
    <property type="term" value="P:chromosome segregation"/>
    <property type="evidence" value="ECO:0007669"/>
    <property type="project" value="UniProtKB-UniRule"/>
</dbReference>
<dbReference type="GO" id="GO:0006260">
    <property type="term" value="P:DNA replication"/>
    <property type="evidence" value="ECO:0007669"/>
    <property type="project" value="UniProtKB-UniRule"/>
</dbReference>
<dbReference type="RefSeq" id="WP_011246658.1">
    <property type="nucleotide sequence ID" value="NZ_BOQQ01000005.1"/>
</dbReference>
<keyword evidence="1 5" id="KW-0132">Cell division</keyword>
<evidence type="ECO:0000256" key="1">
    <source>
        <dbReference type="ARBA" id="ARBA00022618"/>
    </source>
</evidence>
<protein>
    <recommendedName>
        <fullName evidence="4 5">Segregation and condensation protein A</fullName>
    </recommendedName>
</protein>
<sequence length="256" mass="29387">MNTTTYNVKTDSFEGPLDLLLHLIAQAEVDIYDIPVAKITDQYLHYIHTMQELELDLASEYLVMAATLLQIKSQMLLPKPEELFYEDEGMEAEDPRDELVEQLLEYRAFKEAAEQLKEKEAQRSLVHTRPPNDLDAFLSAEEERKLQIEGVTLADMLGAFQKLLQRNAWNAPKTKTVQSEEQSIELRMNELLDELSAHSGKAPFHTLYETGNVSQLIVTFLAMLELIKTRAIHCVQEESFAEIMIYLWDGDEHASK</sequence>
<comment type="subcellular location">
    <subcellularLocation>
        <location evidence="5">Cytoplasm</location>
    </subcellularLocation>
    <text evidence="5">Associated with two foci at the outer edges of the nucleoid region in young cells, and at four foci within both cell halves in older cells.</text>
</comment>
<dbReference type="Proteomes" id="UP000216207">
    <property type="component" value="Unassembled WGS sequence"/>
</dbReference>
<evidence type="ECO:0000313" key="6">
    <source>
        <dbReference type="EMBL" id="PAE90626.1"/>
    </source>
</evidence>
<dbReference type="GO" id="GO:0051301">
    <property type="term" value="P:cell division"/>
    <property type="evidence" value="ECO:0007669"/>
    <property type="project" value="UniProtKB-KW"/>
</dbReference>
<keyword evidence="2 5" id="KW-0159">Chromosome partition</keyword>
<gene>
    <name evidence="5" type="primary">scpA</name>
    <name evidence="6" type="ORF">CHH72_01720</name>
</gene>
<dbReference type="GO" id="GO:0005737">
    <property type="term" value="C:cytoplasm"/>
    <property type="evidence" value="ECO:0007669"/>
    <property type="project" value="UniProtKB-SubCell"/>
</dbReference>
<comment type="function">
    <text evidence="5">Participates in chromosomal partition during cell division. May act via the formation of a condensin-like complex containing Smc and ScpB that pull DNA away from mid-cell into both cell halves.</text>
</comment>
<dbReference type="InterPro" id="IPR023093">
    <property type="entry name" value="ScpA-like_C"/>
</dbReference>
<dbReference type="Gene3D" id="1.10.10.580">
    <property type="entry name" value="Structural maintenance of chromosome 1. Chain E"/>
    <property type="match status" value="1"/>
</dbReference>
<dbReference type="OMA" id="TRQYMGY"/>
<dbReference type="PANTHER" id="PTHR33969:SF2">
    <property type="entry name" value="SEGREGATION AND CONDENSATION PROTEIN A"/>
    <property type="match status" value="1"/>
</dbReference>
<dbReference type="AlphaFoldDB" id="A0A268P4E7"/>
<dbReference type="HAMAP" id="MF_01805">
    <property type="entry name" value="ScpA"/>
    <property type="match status" value="1"/>
</dbReference>
<evidence type="ECO:0000256" key="3">
    <source>
        <dbReference type="ARBA" id="ARBA00023306"/>
    </source>
</evidence>
<comment type="caution">
    <text evidence="6">The sequence shown here is derived from an EMBL/GenBank/DDBJ whole genome shotgun (WGS) entry which is preliminary data.</text>
</comment>
<dbReference type="Pfam" id="PF02616">
    <property type="entry name" value="SMC_ScpA"/>
    <property type="match status" value="1"/>
</dbReference>
<evidence type="ECO:0000313" key="7">
    <source>
        <dbReference type="Proteomes" id="UP000216207"/>
    </source>
</evidence>
<keyword evidence="5" id="KW-0963">Cytoplasm</keyword>
<dbReference type="NCBIfam" id="NF000995">
    <property type="entry name" value="PRK00104.1-4"/>
    <property type="match status" value="1"/>
</dbReference>
<evidence type="ECO:0000256" key="2">
    <source>
        <dbReference type="ARBA" id="ARBA00022829"/>
    </source>
</evidence>
<dbReference type="InterPro" id="IPR003768">
    <property type="entry name" value="ScpA"/>
</dbReference>
<dbReference type="Gene3D" id="6.10.250.2410">
    <property type="match status" value="1"/>
</dbReference>
<evidence type="ECO:0000256" key="5">
    <source>
        <dbReference type="HAMAP-Rule" id="MF_01805"/>
    </source>
</evidence>
<accession>A0A268P4E7</accession>
<comment type="similarity">
    <text evidence="5">Belongs to the ScpA family.</text>
</comment>
<proteinExistence type="inferred from homology"/>